<proteinExistence type="predicted"/>
<gene>
    <name evidence="1" type="ordered locus">O3K_22200</name>
</gene>
<name>A0A0E0Y832_ECO1C</name>
<sequence length="90" mass="10393">MPDTRLYHVGLALQKMAANYIESIDQARDLRLLISFLSKRLGKPATRRFWTTGRWFIWQKRSPMMNSLINAAYRIGNNLPATVPPLVKCC</sequence>
<dbReference type="HOGENOM" id="CLU_2436102_0_0_6"/>
<evidence type="ECO:0000313" key="2">
    <source>
        <dbReference type="Proteomes" id="UP000006167"/>
    </source>
</evidence>
<dbReference type="EMBL" id="CP003289">
    <property type="protein sequence ID" value="AFS76296.1"/>
    <property type="molecule type" value="Genomic_DNA"/>
</dbReference>
<evidence type="ECO:0000313" key="1">
    <source>
        <dbReference type="EMBL" id="AFS76296.1"/>
    </source>
</evidence>
<organism evidence="1 2">
    <name type="scientific">Escherichia coli O104:H4 (strain 2011C-3493)</name>
    <dbReference type="NCBI Taxonomy" id="1133852"/>
    <lineage>
        <taxon>Bacteria</taxon>
        <taxon>Pseudomonadati</taxon>
        <taxon>Pseudomonadota</taxon>
        <taxon>Gammaproteobacteria</taxon>
        <taxon>Enterobacterales</taxon>
        <taxon>Enterobacteriaceae</taxon>
        <taxon>Escherichia</taxon>
    </lineage>
</organism>
<protein>
    <submittedName>
        <fullName evidence="1">Uncharacterized protein</fullName>
    </submittedName>
</protein>
<dbReference type="Proteomes" id="UP000006167">
    <property type="component" value="Chromosome"/>
</dbReference>
<reference evidence="1 2" key="1">
    <citation type="journal article" date="2012" name="PLoS ONE">
        <title>Genomic comparison of Escherichia coli O104:H4 isolates from 2009 and 2011 reveals plasmid, and prophage heterogeneity, including Shiga toxin encoding phage stx2.</title>
        <authorList>
            <consortium name="Threat Characterization Consortium"/>
            <person name="Ahmed S.A."/>
            <person name="Awosika J."/>
            <person name="Baldwin C."/>
            <person name="Bishop-Lilly K.A."/>
            <person name="Biswas B."/>
            <person name="Broomall S."/>
            <person name="Chain P.S."/>
            <person name="Chertkov O."/>
            <person name="Chokoshvili O."/>
            <person name="Coyne S."/>
            <person name="Davenport K."/>
            <person name="Detter J.C."/>
            <person name="Dorman W."/>
            <person name="Erkkila T.H."/>
            <person name="Folster J.P."/>
            <person name="Frey K.G."/>
            <person name="George M."/>
            <person name="Gleasner C."/>
            <person name="Henry M."/>
            <person name="Hill K.K."/>
            <person name="Hubbard K."/>
            <person name="Insalaco J."/>
            <person name="Johnson S."/>
            <person name="Kitzmiller A."/>
            <person name="Krepps M."/>
            <person name="Lo C.C."/>
            <person name="Luu T."/>
            <person name="McNew L.A."/>
            <person name="Minogue T."/>
            <person name="Munk C.A."/>
            <person name="Osborne B."/>
            <person name="Patel M."/>
            <person name="Reitenga K.G."/>
            <person name="Rosenzweig C.N."/>
            <person name="Shea A."/>
            <person name="Shen X."/>
            <person name="Strockbine N."/>
            <person name="Tarr C."/>
            <person name="Teshima H."/>
            <person name="van Gieson E."/>
            <person name="Verratti K."/>
            <person name="Wolcott M."/>
            <person name="Xie G."/>
            <person name="Sozhamannan S."/>
            <person name="Gibbons H.S."/>
        </authorList>
    </citation>
    <scope>NUCLEOTIDE SEQUENCE [LARGE SCALE GENOMIC DNA]</scope>
    <source>
        <strain evidence="1 2">2011C-3493</strain>
    </source>
</reference>
<dbReference type="KEGG" id="esl:O3K_22200"/>
<accession>A0A0E0Y832</accession>
<dbReference type="AlphaFoldDB" id="A0A0E0Y832"/>